<dbReference type="Pfam" id="PF02368">
    <property type="entry name" value="Big_2"/>
    <property type="match status" value="1"/>
</dbReference>
<organism evidence="2 3">
    <name type="scientific">Lactobacillus phage Lb338-1</name>
    <dbReference type="NCBI Taxonomy" id="2892342"/>
    <lineage>
        <taxon>Viruses</taxon>
        <taxon>Duplodnaviria</taxon>
        <taxon>Heunggongvirae</taxon>
        <taxon>Uroviricota</taxon>
        <taxon>Caudoviricetes</taxon>
        <taxon>Herelleviridae</taxon>
        <taxon>Mooreparkvirus</taxon>
        <taxon>Mooreparkvirus Lb3381</taxon>
    </lineage>
</organism>
<dbReference type="GeneID" id="7751012"/>
<dbReference type="Gene3D" id="2.60.40.1080">
    <property type="match status" value="1"/>
</dbReference>
<dbReference type="KEGG" id="vg:7751012"/>
<reference evidence="2 3" key="1">
    <citation type="journal article" date="2009" name="Gene">
        <title>Genome of a virulent bacteriophage Lb338-1 that lyses the probiotic Lactobacillus paracasei cheese strain.</title>
        <authorList>
            <person name="Alemayehu D."/>
            <person name="Ross R.P."/>
            <person name="O'Sullivan O."/>
            <person name="Coffey A."/>
            <person name="Stanton C."/>
            <person name="Fitzgerald G.F."/>
            <person name="McAuliffe O."/>
        </authorList>
    </citation>
    <scope>NUCLEOTIDE SEQUENCE [LARGE SCALE GENOMIC DNA]</scope>
    <source>
        <strain evidence="2">Lb338-1</strain>
    </source>
</reference>
<dbReference type="Proteomes" id="UP000001878">
    <property type="component" value="Segment"/>
</dbReference>
<dbReference type="SUPFAM" id="SSF49373">
    <property type="entry name" value="Invasin/intimin cell-adhesion fragments"/>
    <property type="match status" value="1"/>
</dbReference>
<protein>
    <recommendedName>
        <fullName evidence="1">BIG2 domain-containing protein</fullName>
    </recommendedName>
</protein>
<proteinExistence type="predicted"/>
<evidence type="ECO:0000313" key="3">
    <source>
        <dbReference type="Proteomes" id="UP000001878"/>
    </source>
</evidence>
<feature type="domain" description="BIG2" evidence="1">
    <location>
        <begin position="143"/>
        <end position="220"/>
    </location>
</feature>
<dbReference type="RefSeq" id="YP_002790836.1">
    <property type="nucleotide sequence ID" value="NC_012530.1"/>
</dbReference>
<gene>
    <name evidence="2" type="ORF">lb338_phage_157</name>
</gene>
<evidence type="ECO:0000259" key="1">
    <source>
        <dbReference type="SMART" id="SM00635"/>
    </source>
</evidence>
<accession>C1KFR7</accession>
<dbReference type="InterPro" id="IPR008964">
    <property type="entry name" value="Invasin/intimin_cell_adhesion"/>
</dbReference>
<dbReference type="SMART" id="SM00635">
    <property type="entry name" value="BID_2"/>
    <property type="match status" value="1"/>
</dbReference>
<dbReference type="EMBL" id="FJ822135">
    <property type="protein sequence ID" value="ACO37078.1"/>
    <property type="molecule type" value="Genomic_DNA"/>
</dbReference>
<dbReference type="InterPro" id="IPR003343">
    <property type="entry name" value="Big_2"/>
</dbReference>
<name>C1KFR7_9CAUD</name>
<sequence>MAIKYISEAINDSGLDIGGSVLVVATKNFPYPHFSRGEYAFSVAKIGSNDYAIYPMIVQNGAYAPADSPVIQTQGDNIFFTTRSDFAPNIDDIDQLETVQSYENKQAQVLQAFVAYAEREFAMANYNIVMTDWETIKTADSVPATGIAVNPTSLTLSVGGTKTVAAVFTPDNATDKSVTFASKDATIATVDIHGVVTGVKAGETDVTATDSTGKLIATCHVTVA</sequence>
<keyword evidence="3" id="KW-1185">Reference proteome</keyword>
<evidence type="ECO:0000313" key="2">
    <source>
        <dbReference type="EMBL" id="ACO37078.1"/>
    </source>
</evidence>